<keyword evidence="6" id="KW-1185">Reference proteome</keyword>
<dbReference type="OrthoDB" id="5818554at2759"/>
<evidence type="ECO:0000256" key="1">
    <source>
        <dbReference type="ARBA" id="ARBA00022723"/>
    </source>
</evidence>
<feature type="compositionally biased region" description="Low complexity" evidence="3">
    <location>
        <begin position="156"/>
        <end position="168"/>
    </location>
</feature>
<dbReference type="InterPro" id="IPR036864">
    <property type="entry name" value="Zn2-C6_fun-type_DNA-bd_sf"/>
</dbReference>
<comment type="caution">
    <text evidence="5">The sequence shown here is derived from an EMBL/GenBank/DDBJ whole genome shotgun (WGS) entry which is preliminary data.</text>
</comment>
<accession>A0A9P8XZ17</accession>
<dbReference type="PROSITE" id="PS50048">
    <property type="entry name" value="ZN2_CY6_FUNGAL_2"/>
    <property type="match status" value="1"/>
</dbReference>
<feature type="region of interest" description="Disordered" evidence="3">
    <location>
        <begin position="621"/>
        <end position="696"/>
    </location>
</feature>
<dbReference type="InterPro" id="IPR001138">
    <property type="entry name" value="Zn2Cys6_DnaBD"/>
</dbReference>
<dbReference type="Gene3D" id="4.10.240.10">
    <property type="entry name" value="Zn(2)-C6 fungal-type DNA-binding domain"/>
    <property type="match status" value="1"/>
</dbReference>
<dbReference type="RefSeq" id="XP_046008238.1">
    <property type="nucleotide sequence ID" value="XM_046162069.1"/>
</dbReference>
<dbReference type="GeneID" id="70191615"/>
<dbReference type="InterPro" id="IPR007219">
    <property type="entry name" value="XnlR_reg_dom"/>
</dbReference>
<dbReference type="SMART" id="SM00066">
    <property type="entry name" value="GAL4"/>
    <property type="match status" value="1"/>
</dbReference>
<evidence type="ECO:0000256" key="2">
    <source>
        <dbReference type="ARBA" id="ARBA00023242"/>
    </source>
</evidence>
<evidence type="ECO:0000259" key="4">
    <source>
        <dbReference type="PROSITE" id="PS50048"/>
    </source>
</evidence>
<gene>
    <name evidence="5" type="ORF">B0I36DRAFT_416203</name>
</gene>
<feature type="compositionally biased region" description="Basic and acidic residues" evidence="3">
    <location>
        <begin position="650"/>
        <end position="660"/>
    </location>
</feature>
<evidence type="ECO:0000313" key="5">
    <source>
        <dbReference type="EMBL" id="KAH7024690.1"/>
    </source>
</evidence>
<dbReference type="GO" id="GO:0005634">
    <property type="term" value="C:nucleus"/>
    <property type="evidence" value="ECO:0007669"/>
    <property type="project" value="TreeGrafter"/>
</dbReference>
<dbReference type="EMBL" id="JAGTJQ010000009">
    <property type="protein sequence ID" value="KAH7024690.1"/>
    <property type="molecule type" value="Genomic_DNA"/>
</dbReference>
<dbReference type="PANTHER" id="PTHR31644:SF1">
    <property type="entry name" value="ZN(II)2CYS6 TRANSCRIPTION FACTOR (EUROFUNG)"/>
    <property type="match status" value="1"/>
</dbReference>
<dbReference type="AlphaFoldDB" id="A0A9P8XZ17"/>
<reference evidence="5" key="1">
    <citation type="journal article" date="2021" name="Nat. Commun.">
        <title>Genetic determinants of endophytism in the Arabidopsis root mycobiome.</title>
        <authorList>
            <person name="Mesny F."/>
            <person name="Miyauchi S."/>
            <person name="Thiergart T."/>
            <person name="Pickel B."/>
            <person name="Atanasova L."/>
            <person name="Karlsson M."/>
            <person name="Huettel B."/>
            <person name="Barry K.W."/>
            <person name="Haridas S."/>
            <person name="Chen C."/>
            <person name="Bauer D."/>
            <person name="Andreopoulos W."/>
            <person name="Pangilinan J."/>
            <person name="LaButti K."/>
            <person name="Riley R."/>
            <person name="Lipzen A."/>
            <person name="Clum A."/>
            <person name="Drula E."/>
            <person name="Henrissat B."/>
            <person name="Kohler A."/>
            <person name="Grigoriev I.V."/>
            <person name="Martin F.M."/>
            <person name="Hacquard S."/>
        </authorList>
    </citation>
    <scope>NUCLEOTIDE SEQUENCE</scope>
    <source>
        <strain evidence="5">MPI-CAGE-CH-0230</strain>
    </source>
</reference>
<dbReference type="GO" id="GO:0008270">
    <property type="term" value="F:zinc ion binding"/>
    <property type="evidence" value="ECO:0007669"/>
    <property type="project" value="InterPro"/>
</dbReference>
<proteinExistence type="predicted"/>
<dbReference type="InterPro" id="IPR052780">
    <property type="entry name" value="AAA_Catabolism_Regulators"/>
</dbReference>
<dbReference type="Pfam" id="PF00172">
    <property type="entry name" value="Zn_clus"/>
    <property type="match status" value="1"/>
</dbReference>
<feature type="compositionally biased region" description="Polar residues" evidence="3">
    <location>
        <begin position="82"/>
        <end position="93"/>
    </location>
</feature>
<feature type="region of interest" description="Disordered" evidence="3">
    <location>
        <begin position="56"/>
        <end position="115"/>
    </location>
</feature>
<dbReference type="GO" id="GO:0003677">
    <property type="term" value="F:DNA binding"/>
    <property type="evidence" value="ECO:0007669"/>
    <property type="project" value="InterPro"/>
</dbReference>
<feature type="compositionally biased region" description="Basic and acidic residues" evidence="3">
    <location>
        <begin position="65"/>
        <end position="81"/>
    </location>
</feature>
<feature type="region of interest" description="Disordered" evidence="3">
    <location>
        <begin position="153"/>
        <end position="174"/>
    </location>
</feature>
<feature type="domain" description="Zn(2)-C6 fungal-type" evidence="4">
    <location>
        <begin position="12"/>
        <end position="48"/>
    </location>
</feature>
<evidence type="ECO:0000256" key="3">
    <source>
        <dbReference type="SAM" id="MobiDB-lite"/>
    </source>
</evidence>
<dbReference type="SUPFAM" id="SSF57701">
    <property type="entry name" value="Zn2/Cys6 DNA-binding domain"/>
    <property type="match status" value="1"/>
</dbReference>
<organism evidence="5 6">
    <name type="scientific">Microdochium trichocladiopsis</name>
    <dbReference type="NCBI Taxonomy" id="1682393"/>
    <lineage>
        <taxon>Eukaryota</taxon>
        <taxon>Fungi</taxon>
        <taxon>Dikarya</taxon>
        <taxon>Ascomycota</taxon>
        <taxon>Pezizomycotina</taxon>
        <taxon>Sordariomycetes</taxon>
        <taxon>Xylariomycetidae</taxon>
        <taxon>Xylariales</taxon>
        <taxon>Microdochiaceae</taxon>
        <taxon>Microdochium</taxon>
    </lineage>
</organism>
<keyword evidence="1" id="KW-0479">Metal-binding</keyword>
<dbReference type="CDD" id="cd12148">
    <property type="entry name" value="fungal_TF_MHR"/>
    <property type="match status" value="1"/>
</dbReference>
<name>A0A9P8XZ17_9PEZI</name>
<sequence length="754" mass="83903">MTASTGKRAYRACSRCRSRKTKCDLDSFGQPKAPPCLSCHQSGSLCVLVESRRGGYYRPRQGIRRPKETRGDATLARESHQVNESGNRATSARPSEGDEGESTSHGSEDELETELRNPSDALHILTRSHIEGNSKLPTSSASEAQLSPARVVDAMQQPSPSSGSSPGQRQHARGLAGSSIRDLELIKGGLLPLDNVKELLSLFARQYHPFCPIVPAAILEKVEDEPLCKADHFLLTVILAIASRDQPEYSLTHRRCWEYTSRLLLDVLLARPWTQNVEVVRGLLLLAEWLPHIHTHETSSSEADTLFADSQTAWSIIGMAIRHAYLIRLDLAAFRKHTLRLSKHGPDQERLIWASIYIADRQISVRLGQSFWSRGPSLSSRFTAEDFPSLGQSPGNDVHHYARVFHATLDITQILHNVQGTLYSSQRRTLALALAGDYPRYLDDYENAATAWYERWNDALAQSRVKFSLLLMYEYLNLFVNAFSFQAVLTRLAHARRTNGEEHRSSRLPHGPFHSGLMASPDGLYVYNAIRAATKVLKIMTELDPSSQLRFLPSRFYLYGVHAAVFLYQALSLGAILAADQKQEVSDLFQNFAALLNATGSATSDSGPKYSEMLHELWERRARRSPRHDRAASRTSDAPASSRARPQLGRPDHEGQDERGSPTNDLATHTMGVTPAWPDSAQQREHQQQNSEEWQSWSTDAQLFGPFMPNLPLFGEGAFGGNSSGSPSFVLPSFMSTENYLAGTDTDIPVSLGF</sequence>
<dbReference type="GO" id="GO:0000981">
    <property type="term" value="F:DNA-binding transcription factor activity, RNA polymerase II-specific"/>
    <property type="evidence" value="ECO:0007669"/>
    <property type="project" value="InterPro"/>
</dbReference>
<keyword evidence="2" id="KW-0539">Nucleus</keyword>
<dbReference type="Proteomes" id="UP000756346">
    <property type="component" value="Unassembled WGS sequence"/>
</dbReference>
<evidence type="ECO:0000313" key="6">
    <source>
        <dbReference type="Proteomes" id="UP000756346"/>
    </source>
</evidence>
<dbReference type="PROSITE" id="PS00463">
    <property type="entry name" value="ZN2_CY6_FUNGAL_1"/>
    <property type="match status" value="1"/>
</dbReference>
<dbReference type="PANTHER" id="PTHR31644">
    <property type="entry name" value="TRANSCRIPTIONAL ACTIVATOR ARO80-RELATED"/>
    <property type="match status" value="1"/>
</dbReference>
<dbReference type="GO" id="GO:0006351">
    <property type="term" value="P:DNA-templated transcription"/>
    <property type="evidence" value="ECO:0007669"/>
    <property type="project" value="InterPro"/>
</dbReference>
<protein>
    <recommendedName>
        <fullName evidence="4">Zn(2)-C6 fungal-type domain-containing protein</fullName>
    </recommendedName>
</protein>
<dbReference type="CDD" id="cd00067">
    <property type="entry name" value="GAL4"/>
    <property type="match status" value="1"/>
</dbReference>
<dbReference type="SMART" id="SM00906">
    <property type="entry name" value="Fungal_trans"/>
    <property type="match status" value="1"/>
</dbReference>